<dbReference type="InterPro" id="IPR027831">
    <property type="entry name" value="DUF4485"/>
</dbReference>
<feature type="domain" description="DUF4485" evidence="2">
    <location>
        <begin position="10"/>
        <end position="84"/>
    </location>
</feature>
<gene>
    <name evidence="3" type="ORF">RN001_001117</name>
</gene>
<sequence length="552" mass="64857">MERVDIENKLDEDFLFYLGFTNTFFDQFENPDEVEHCRAWLQKLCGMLCTSIDQKRNRNIYLSNLVLCMQEGKLSGPFLNYPQEVDISDAMTVFEHLQTNLCDYQEVVESSDVAEPEDIRDGRTYLATRTLPGGEGAFAYLAVTLADEEPKWLGGGEGIFDKVMEEKFQEMVPPMSEMERILLRRKDPVEREKVLTFYDALMQNIISELDEAVAPEENDTINILIEQLQQDLQRKGQWNRYEQMNDKQRRIELLLQLHERVYARRQKTATREEILDELEHQTMPLSFFDVSVQPEDKIELPAAMWEQAINKVPKRQLMEKLFNQYPNVVIEKFLDLLSNEKEDIAIRMQRRHEAIVSQMRKELRKEGEKGRLKSEEAVKYAKQVAPVLAAIKEAYERQQKALKKLHVEKESKKTTQQKLYEQLQEALYDTQKNVEEEAERGRRIREEINFVNDQTEKYHQVNDDSIRKVEGENIALMKNIKKLRAAVHQYETRIDQIKQLSNPYETSDLDKDLTYLSERSKSPTHAFSADEENILNILQPVDLQLFTQIEND</sequence>
<keyword evidence="4" id="KW-1185">Reference proteome</keyword>
<dbReference type="AlphaFoldDB" id="A0AAN7PKW3"/>
<dbReference type="EMBL" id="JARPUR010000001">
    <property type="protein sequence ID" value="KAK4884846.1"/>
    <property type="molecule type" value="Genomic_DNA"/>
</dbReference>
<feature type="coiled-coil region" evidence="1">
    <location>
        <begin position="388"/>
        <end position="440"/>
    </location>
</feature>
<name>A0AAN7PKW3_9COLE</name>
<reference evidence="4" key="1">
    <citation type="submission" date="2023-01" db="EMBL/GenBank/DDBJ databases">
        <title>Key to firefly adult light organ development and bioluminescence: homeobox transcription factors regulate luciferase expression and transportation to peroxisome.</title>
        <authorList>
            <person name="Fu X."/>
        </authorList>
    </citation>
    <scope>NUCLEOTIDE SEQUENCE [LARGE SCALE GENOMIC DNA]</scope>
</reference>
<evidence type="ECO:0000313" key="3">
    <source>
        <dbReference type="EMBL" id="KAK4884846.1"/>
    </source>
</evidence>
<keyword evidence="1" id="KW-0175">Coiled coil</keyword>
<accession>A0AAN7PKW3</accession>
<protein>
    <recommendedName>
        <fullName evidence="2">DUF4485 domain-containing protein</fullName>
    </recommendedName>
</protein>
<dbReference type="Proteomes" id="UP001353858">
    <property type="component" value="Unassembled WGS sequence"/>
</dbReference>
<proteinExistence type="predicted"/>
<evidence type="ECO:0000256" key="1">
    <source>
        <dbReference type="SAM" id="Coils"/>
    </source>
</evidence>
<evidence type="ECO:0000259" key="2">
    <source>
        <dbReference type="Pfam" id="PF14846"/>
    </source>
</evidence>
<feature type="coiled-coil region" evidence="1">
    <location>
        <begin position="466"/>
        <end position="500"/>
    </location>
</feature>
<comment type="caution">
    <text evidence="3">The sequence shown here is derived from an EMBL/GenBank/DDBJ whole genome shotgun (WGS) entry which is preliminary data.</text>
</comment>
<organism evidence="3 4">
    <name type="scientific">Aquatica leii</name>
    <dbReference type="NCBI Taxonomy" id="1421715"/>
    <lineage>
        <taxon>Eukaryota</taxon>
        <taxon>Metazoa</taxon>
        <taxon>Ecdysozoa</taxon>
        <taxon>Arthropoda</taxon>
        <taxon>Hexapoda</taxon>
        <taxon>Insecta</taxon>
        <taxon>Pterygota</taxon>
        <taxon>Neoptera</taxon>
        <taxon>Endopterygota</taxon>
        <taxon>Coleoptera</taxon>
        <taxon>Polyphaga</taxon>
        <taxon>Elateriformia</taxon>
        <taxon>Elateroidea</taxon>
        <taxon>Lampyridae</taxon>
        <taxon>Luciolinae</taxon>
        <taxon>Aquatica</taxon>
    </lineage>
</organism>
<dbReference type="Pfam" id="PF14846">
    <property type="entry name" value="DUF4485"/>
    <property type="match status" value="1"/>
</dbReference>
<evidence type="ECO:0000313" key="4">
    <source>
        <dbReference type="Proteomes" id="UP001353858"/>
    </source>
</evidence>